<feature type="domain" description="Glycoside hydrolase family 3 C-terminal" evidence="10">
    <location>
        <begin position="429"/>
        <end position="630"/>
    </location>
</feature>
<dbReference type="Gene3D" id="3.40.50.1700">
    <property type="entry name" value="Glycoside hydrolase family 3 C-terminal domain"/>
    <property type="match status" value="1"/>
</dbReference>
<dbReference type="SUPFAM" id="SSF52279">
    <property type="entry name" value="Beta-D-glucan exohydrolase, C-terminal domain"/>
    <property type="match status" value="1"/>
</dbReference>
<dbReference type="InterPro" id="IPR019800">
    <property type="entry name" value="Glyco_hydro_3_AS"/>
</dbReference>
<evidence type="ECO:0000256" key="4">
    <source>
        <dbReference type="ARBA" id="ARBA00022729"/>
    </source>
</evidence>
<dbReference type="EC" id="3.2.1.21" evidence="3"/>
<dbReference type="Proteomes" id="UP000601223">
    <property type="component" value="Unassembled WGS sequence"/>
</dbReference>
<keyword evidence="8" id="KW-1133">Transmembrane helix</keyword>
<dbReference type="InterPro" id="IPR036881">
    <property type="entry name" value="Glyco_hydro_3_C_sf"/>
</dbReference>
<keyword evidence="8" id="KW-0812">Transmembrane</keyword>
<evidence type="ECO:0000256" key="7">
    <source>
        <dbReference type="RuleBase" id="RU361161"/>
    </source>
</evidence>
<sequence length="630" mass="67203">MTTTVSAPPTAPAPPPRRPLLIAAGLALVLLAAGGVYWFTRDDGQTGAFDPDAPYLDASRPVAERVDDLLGRMTLDEKLGQMTQAERKEVGAGEITSYALGSLLSGGGSVPSDNTPQGWADMYDAFQAEAMATRLRIPMIYGVDAVHGHNNVKGATIFPHNIGLGATRDPELVRRIGETVAIEVTATGLDWDFAPCLCVARDIRWGRTYESFGEDPELASAMTTIVTGLQGEKLGGPNSVLATAKHYVGDGGTNGGKDQGDAQLSEEELRKVHLPPFQAAVKAGVGSVMISFSSFNGVKLHGHRQLITDVLKGELGFTGFVVSDWNAIDQIDGVRDVFTPEEVSAAVNAGIDMVMVPERWREFISVLRDEVNAGRVPLDRIDDANRRILAKKFELGMFEHPMADRSQFDKVGAPAHRELARQAVRQSQVLLKNDGGVLPLKKDSRIFVAGRNADDIGNQSGGWTLTWQGQSGPITDGTTILQGIRDAVGTSGKVTFSADGTGVPADTDVAVAVIGETPYAEYEGDRPDGVTLTQADLDTLAELRKSGKPVVVVLVSGRPVDVTAQLPQWRALLAAWLPGTEGAGVADVLFGSHKPTGKLPMSWPATPDQEPVNHGDPKTPLFPYGFGLTY</sequence>
<dbReference type="Gene3D" id="3.20.20.300">
    <property type="entry name" value="Glycoside hydrolase, family 3, N-terminal domain"/>
    <property type="match status" value="1"/>
</dbReference>
<evidence type="ECO:0000256" key="6">
    <source>
        <dbReference type="ARBA" id="ARBA00023295"/>
    </source>
</evidence>
<dbReference type="EMBL" id="BONF01000010">
    <property type="protein sequence ID" value="GIF80725.1"/>
    <property type="molecule type" value="Genomic_DNA"/>
</dbReference>
<keyword evidence="6 7" id="KW-0326">Glycosidase</keyword>
<evidence type="ECO:0000259" key="10">
    <source>
        <dbReference type="Pfam" id="PF01915"/>
    </source>
</evidence>
<dbReference type="PRINTS" id="PR00133">
    <property type="entry name" value="GLHYDRLASE3"/>
</dbReference>
<evidence type="ECO:0000256" key="8">
    <source>
        <dbReference type="SAM" id="Phobius"/>
    </source>
</evidence>
<dbReference type="InterPro" id="IPR002772">
    <property type="entry name" value="Glyco_hydro_3_C"/>
</dbReference>
<dbReference type="Pfam" id="PF00933">
    <property type="entry name" value="Glyco_hydro_3"/>
    <property type="match status" value="1"/>
</dbReference>
<comment type="similarity">
    <text evidence="2 7">Belongs to the glycosyl hydrolase 3 family.</text>
</comment>
<evidence type="ECO:0000256" key="5">
    <source>
        <dbReference type="ARBA" id="ARBA00022801"/>
    </source>
</evidence>
<organism evidence="11 12">
    <name type="scientific">Catellatospora bangladeshensis</name>
    <dbReference type="NCBI Taxonomy" id="310355"/>
    <lineage>
        <taxon>Bacteria</taxon>
        <taxon>Bacillati</taxon>
        <taxon>Actinomycetota</taxon>
        <taxon>Actinomycetes</taxon>
        <taxon>Micromonosporales</taxon>
        <taxon>Micromonosporaceae</taxon>
        <taxon>Catellatospora</taxon>
    </lineage>
</organism>
<dbReference type="PANTHER" id="PTHR30620:SF16">
    <property type="entry name" value="LYSOSOMAL BETA GLUCOSIDASE"/>
    <property type="match status" value="1"/>
</dbReference>
<dbReference type="Pfam" id="PF01915">
    <property type="entry name" value="Glyco_hydro_3_C"/>
    <property type="match status" value="1"/>
</dbReference>
<evidence type="ECO:0000256" key="1">
    <source>
        <dbReference type="ARBA" id="ARBA00000448"/>
    </source>
</evidence>
<evidence type="ECO:0000256" key="2">
    <source>
        <dbReference type="ARBA" id="ARBA00005336"/>
    </source>
</evidence>
<protein>
    <recommendedName>
        <fullName evidence="3">beta-glucosidase</fullName>
        <ecNumber evidence="3">3.2.1.21</ecNumber>
    </recommendedName>
</protein>
<evidence type="ECO:0000313" key="12">
    <source>
        <dbReference type="Proteomes" id="UP000601223"/>
    </source>
</evidence>
<comment type="caution">
    <text evidence="11">The sequence shown here is derived from an EMBL/GenBank/DDBJ whole genome shotgun (WGS) entry which is preliminary data.</text>
</comment>
<feature type="domain" description="Glycoside hydrolase family 3 N-terminal" evidence="9">
    <location>
        <begin position="74"/>
        <end position="389"/>
    </location>
</feature>
<comment type="catalytic activity">
    <reaction evidence="1">
        <text>Hydrolysis of terminal, non-reducing beta-D-glucosyl residues with release of beta-D-glucose.</text>
        <dbReference type="EC" id="3.2.1.21"/>
    </reaction>
</comment>
<dbReference type="SUPFAM" id="SSF51445">
    <property type="entry name" value="(Trans)glycosidases"/>
    <property type="match status" value="1"/>
</dbReference>
<dbReference type="RefSeq" id="WP_203744597.1">
    <property type="nucleotide sequence ID" value="NZ_BONF01000010.1"/>
</dbReference>
<keyword evidence="4" id="KW-0732">Signal</keyword>
<proteinExistence type="inferred from homology"/>
<dbReference type="PANTHER" id="PTHR30620">
    <property type="entry name" value="PERIPLASMIC BETA-GLUCOSIDASE-RELATED"/>
    <property type="match status" value="1"/>
</dbReference>
<dbReference type="GO" id="GO:0009251">
    <property type="term" value="P:glucan catabolic process"/>
    <property type="evidence" value="ECO:0007669"/>
    <property type="project" value="TreeGrafter"/>
</dbReference>
<dbReference type="InterPro" id="IPR017853">
    <property type="entry name" value="GH"/>
</dbReference>
<dbReference type="GO" id="GO:0008422">
    <property type="term" value="F:beta-glucosidase activity"/>
    <property type="evidence" value="ECO:0007669"/>
    <property type="project" value="UniProtKB-EC"/>
</dbReference>
<dbReference type="InterPro" id="IPR051915">
    <property type="entry name" value="Cellulose_Degrad_GH3"/>
</dbReference>
<gene>
    <name evidence="11" type="ORF">Cba03nite_20740</name>
</gene>
<feature type="transmembrane region" description="Helical" evidence="8">
    <location>
        <begin position="20"/>
        <end position="39"/>
    </location>
</feature>
<keyword evidence="8" id="KW-0472">Membrane</keyword>
<dbReference type="InterPro" id="IPR001764">
    <property type="entry name" value="Glyco_hydro_3_N"/>
</dbReference>
<name>A0A8J3NGU3_9ACTN</name>
<keyword evidence="5 7" id="KW-0378">Hydrolase</keyword>
<evidence type="ECO:0000256" key="3">
    <source>
        <dbReference type="ARBA" id="ARBA00012744"/>
    </source>
</evidence>
<dbReference type="InterPro" id="IPR036962">
    <property type="entry name" value="Glyco_hydro_3_N_sf"/>
</dbReference>
<keyword evidence="12" id="KW-1185">Reference proteome</keyword>
<evidence type="ECO:0000259" key="9">
    <source>
        <dbReference type="Pfam" id="PF00933"/>
    </source>
</evidence>
<accession>A0A8J3NGU3</accession>
<evidence type="ECO:0000313" key="11">
    <source>
        <dbReference type="EMBL" id="GIF80725.1"/>
    </source>
</evidence>
<reference evidence="11 12" key="1">
    <citation type="submission" date="2021-01" db="EMBL/GenBank/DDBJ databases">
        <title>Whole genome shotgun sequence of Catellatospora bangladeshensis NBRC 107357.</title>
        <authorList>
            <person name="Komaki H."/>
            <person name="Tamura T."/>
        </authorList>
    </citation>
    <scope>NUCLEOTIDE SEQUENCE [LARGE SCALE GENOMIC DNA]</scope>
    <source>
        <strain evidence="11 12">NBRC 107357</strain>
    </source>
</reference>
<dbReference type="AlphaFoldDB" id="A0A8J3NGU3"/>
<dbReference type="PROSITE" id="PS00775">
    <property type="entry name" value="GLYCOSYL_HYDROL_F3"/>
    <property type="match status" value="1"/>
</dbReference>